<accession>X0WRT3</accession>
<evidence type="ECO:0000259" key="1">
    <source>
        <dbReference type="Pfam" id="PF00534"/>
    </source>
</evidence>
<dbReference type="EMBL" id="BARS01032131">
    <property type="protein sequence ID" value="GAG25902.1"/>
    <property type="molecule type" value="Genomic_DNA"/>
</dbReference>
<proteinExistence type="predicted"/>
<dbReference type="SUPFAM" id="SSF53756">
    <property type="entry name" value="UDP-Glycosyltransferase/glycogen phosphorylase"/>
    <property type="match status" value="1"/>
</dbReference>
<dbReference type="Gene3D" id="3.40.50.2000">
    <property type="entry name" value="Glycogen Phosphorylase B"/>
    <property type="match status" value="2"/>
</dbReference>
<name>X0WRT3_9ZZZZ</name>
<dbReference type="InterPro" id="IPR052078">
    <property type="entry name" value="Trehalose_Metab_GTase"/>
</dbReference>
<dbReference type="Pfam" id="PF00534">
    <property type="entry name" value="Glycos_transf_1"/>
    <property type="match status" value="1"/>
</dbReference>
<dbReference type="PANTHER" id="PTHR47779">
    <property type="entry name" value="SYNTHASE (CCG-9), PUTATIVE (AFU_ORTHOLOGUE AFUA_3G12100)-RELATED"/>
    <property type="match status" value="1"/>
</dbReference>
<feature type="domain" description="Glycosyl transferase family 1" evidence="1">
    <location>
        <begin position="4"/>
        <end position="115"/>
    </location>
</feature>
<gene>
    <name evidence="2" type="ORF">S01H1_49906</name>
</gene>
<protein>
    <recommendedName>
        <fullName evidence="1">Glycosyl transferase family 1 domain-containing protein</fullName>
    </recommendedName>
</protein>
<comment type="caution">
    <text evidence="2">The sequence shown here is derived from an EMBL/GenBank/DDBJ whole genome shotgun (WGS) entry which is preliminary data.</text>
</comment>
<feature type="non-terminal residue" evidence="2">
    <location>
        <position position="1"/>
    </location>
</feature>
<organism evidence="2">
    <name type="scientific">marine sediment metagenome</name>
    <dbReference type="NCBI Taxonomy" id="412755"/>
    <lineage>
        <taxon>unclassified sequences</taxon>
        <taxon>metagenomes</taxon>
        <taxon>ecological metagenomes</taxon>
    </lineage>
</organism>
<dbReference type="AlphaFoldDB" id="X0WRT3"/>
<dbReference type="InterPro" id="IPR001296">
    <property type="entry name" value="Glyco_trans_1"/>
</dbReference>
<dbReference type="PANTHER" id="PTHR47779:SF1">
    <property type="entry name" value="SYNTHASE (CCG-9), PUTATIVE (AFU_ORTHOLOGUE AFUA_3G12100)-RELATED"/>
    <property type="match status" value="1"/>
</dbReference>
<sequence length="139" mass="15694">EIYEKIRQQAKKLINNNDIILITAENNILVNALQRRSSVVIQKSIREGFGLTVTEALWKEKPVVTSNVGGIPLQINNGENGFLLDSHDADGFAEKTIELLKNPKLAKEMGKKGKEIVREKFLVTRILSDYLDLLNELNH</sequence>
<evidence type="ECO:0000313" key="2">
    <source>
        <dbReference type="EMBL" id="GAG25902.1"/>
    </source>
</evidence>
<dbReference type="GO" id="GO:0016757">
    <property type="term" value="F:glycosyltransferase activity"/>
    <property type="evidence" value="ECO:0007669"/>
    <property type="project" value="InterPro"/>
</dbReference>
<reference evidence="2" key="1">
    <citation type="journal article" date="2014" name="Front. Microbiol.">
        <title>High frequency of phylogenetically diverse reductive dehalogenase-homologous genes in deep subseafloor sedimentary metagenomes.</title>
        <authorList>
            <person name="Kawai M."/>
            <person name="Futagami T."/>
            <person name="Toyoda A."/>
            <person name="Takaki Y."/>
            <person name="Nishi S."/>
            <person name="Hori S."/>
            <person name="Arai W."/>
            <person name="Tsubouchi T."/>
            <person name="Morono Y."/>
            <person name="Uchiyama I."/>
            <person name="Ito T."/>
            <person name="Fujiyama A."/>
            <person name="Inagaki F."/>
            <person name="Takami H."/>
        </authorList>
    </citation>
    <scope>NUCLEOTIDE SEQUENCE</scope>
    <source>
        <strain evidence="2">Expedition CK06-06</strain>
    </source>
</reference>